<comment type="caution">
    <text evidence="1">The sequence shown here is derived from an EMBL/GenBank/DDBJ whole genome shotgun (WGS) entry which is preliminary data.</text>
</comment>
<protein>
    <submittedName>
        <fullName evidence="1">Uncharacterized protein</fullName>
    </submittedName>
</protein>
<gene>
    <name evidence="1" type="ORF">FL622_16175</name>
</gene>
<reference evidence="1 2" key="1">
    <citation type="submission" date="2019-07" db="EMBL/GenBank/DDBJ databases">
        <title>Insights of Desulfuromonas acetexigens electromicrobiology.</title>
        <authorList>
            <person name="Katuri K."/>
            <person name="Sapireddy V."/>
            <person name="Shaw D.R."/>
            <person name="Saikaly P."/>
        </authorList>
    </citation>
    <scope>NUCLEOTIDE SEQUENCE [LARGE SCALE GENOMIC DNA]</scope>
    <source>
        <strain evidence="1 2">2873</strain>
    </source>
</reference>
<proteinExistence type="predicted"/>
<dbReference type="Proteomes" id="UP000317155">
    <property type="component" value="Unassembled WGS sequence"/>
</dbReference>
<sequence length="129" mass="14478">MKHLFKTIFWAVFLILLLLGIDQYFVRVPASQPAVAAVRAFYLDFRARLLRQLPEEGPVSVEAVIEAAEKEVAQPQPKALAPKKAAPVSAAEEPKYKYLYADADGGLHFAASLEEIPEPFRRQAQRLEE</sequence>
<accession>A0A550J5J4</accession>
<keyword evidence="2" id="KW-1185">Reference proteome</keyword>
<organism evidence="1 2">
    <name type="scientific">Trichloromonas acetexigens</name>
    <dbReference type="NCBI Taxonomy" id="38815"/>
    <lineage>
        <taxon>Bacteria</taxon>
        <taxon>Pseudomonadati</taxon>
        <taxon>Thermodesulfobacteriota</taxon>
        <taxon>Desulfuromonadia</taxon>
        <taxon>Desulfuromonadales</taxon>
        <taxon>Trichloromonadaceae</taxon>
        <taxon>Trichloromonas</taxon>
    </lineage>
</organism>
<name>A0A550J5J4_9BACT</name>
<evidence type="ECO:0000313" key="2">
    <source>
        <dbReference type="Proteomes" id="UP000317155"/>
    </source>
</evidence>
<dbReference type="AlphaFoldDB" id="A0A550J5J4"/>
<dbReference type="OrthoDB" id="5402193at2"/>
<dbReference type="EMBL" id="VJVV01000017">
    <property type="protein sequence ID" value="TRO78507.1"/>
    <property type="molecule type" value="Genomic_DNA"/>
</dbReference>
<evidence type="ECO:0000313" key="1">
    <source>
        <dbReference type="EMBL" id="TRO78507.1"/>
    </source>
</evidence>
<dbReference type="RefSeq" id="WP_092055041.1">
    <property type="nucleotide sequence ID" value="NZ_FOJJ01000009.1"/>
</dbReference>